<dbReference type="InterPro" id="IPR050710">
    <property type="entry name" value="Band7/mec-2_domain"/>
</dbReference>
<dbReference type="Pfam" id="PF01145">
    <property type="entry name" value="Band_7"/>
    <property type="match status" value="1"/>
</dbReference>
<keyword evidence="5" id="KW-0472">Membrane</keyword>
<comment type="similarity">
    <text evidence="2">Belongs to the band 7/mec-2 family. HflK subfamily.</text>
</comment>
<dbReference type="AlphaFoldDB" id="A0A6M4ATI4"/>
<dbReference type="InterPro" id="IPR001107">
    <property type="entry name" value="Band_7"/>
</dbReference>
<evidence type="ECO:0000256" key="3">
    <source>
        <dbReference type="ARBA" id="ARBA00022692"/>
    </source>
</evidence>
<evidence type="ECO:0000256" key="2">
    <source>
        <dbReference type="ARBA" id="ARBA00006971"/>
    </source>
</evidence>
<dbReference type="PANTHER" id="PTHR43327">
    <property type="entry name" value="STOMATIN-LIKE PROTEIN 2, MITOCHONDRIAL"/>
    <property type="match status" value="1"/>
</dbReference>
<dbReference type="InterPro" id="IPR010201">
    <property type="entry name" value="HflK"/>
</dbReference>
<dbReference type="SUPFAM" id="SSF117892">
    <property type="entry name" value="Band 7/SPFH domain"/>
    <property type="match status" value="1"/>
</dbReference>
<evidence type="ECO:0000313" key="8">
    <source>
        <dbReference type="EMBL" id="QJQ32036.1"/>
    </source>
</evidence>
<feature type="region of interest" description="Disordered" evidence="6">
    <location>
        <begin position="1"/>
        <end position="65"/>
    </location>
</feature>
<dbReference type="Proteomes" id="UP000503018">
    <property type="component" value="Chromosome"/>
</dbReference>
<comment type="subcellular location">
    <subcellularLocation>
        <location evidence="1">Membrane</location>
        <topology evidence="1">Single-pass membrane protein</topology>
    </subcellularLocation>
</comment>
<feature type="domain" description="Band 7" evidence="7">
    <location>
        <begin position="90"/>
        <end position="256"/>
    </location>
</feature>
<dbReference type="InterPro" id="IPR036013">
    <property type="entry name" value="Band_7/SPFH_dom_sf"/>
</dbReference>
<feature type="compositionally biased region" description="Gly residues" evidence="6">
    <location>
        <begin position="9"/>
        <end position="21"/>
    </location>
</feature>
<sequence length="352" mass="37877">MSSNSPWGSGSGEDGGAGGSGGREDKGSPWLPPSHGGNGGSGGGGPKRPRGFDDMLRRGPFGPQLPGLPQGKTLWLAIGGGLLALWVLFTSVHQLDRQEDGVIVRLGSYSRTVGPGINFTYPAPFERLIKVPVRTSQTTDIPSGDGQNLMLTGDANIINLTYTVRWSVKQPAHFLFQLDDTTGAIRSAAESAMRATIANFTLQQAITTGKGDIELQVQQRLQAILDGYGAGVRVEAINIRDSAPPQEVKDAFDKVNVAKQEAATQAEQARGRAEQVRQTAEAEAASFDKVYAEYRLAPEVTRRRIYYETMERILARGEKTVVDSRGVTPYMQLPEVRRAAPAAEDAANSGRR</sequence>
<evidence type="ECO:0000256" key="4">
    <source>
        <dbReference type="ARBA" id="ARBA00022989"/>
    </source>
</evidence>
<protein>
    <submittedName>
        <fullName evidence="8">Protease modulator HflK</fullName>
    </submittedName>
</protein>
<evidence type="ECO:0000256" key="6">
    <source>
        <dbReference type="SAM" id="MobiDB-lite"/>
    </source>
</evidence>
<dbReference type="Gene3D" id="3.30.479.30">
    <property type="entry name" value="Band 7 domain"/>
    <property type="match status" value="1"/>
</dbReference>
<reference evidence="8 9" key="1">
    <citation type="submission" date="2020-01" db="EMBL/GenBank/DDBJ databases">
        <title>Sphingomonas sp. strain CSW-10.</title>
        <authorList>
            <person name="Chen W.-M."/>
        </authorList>
    </citation>
    <scope>NUCLEOTIDE SEQUENCE [LARGE SCALE GENOMIC DNA]</scope>
    <source>
        <strain evidence="8 9">CSW-10</strain>
    </source>
</reference>
<dbReference type="EMBL" id="CP053015">
    <property type="protein sequence ID" value="QJQ32036.1"/>
    <property type="molecule type" value="Genomic_DNA"/>
</dbReference>
<feature type="compositionally biased region" description="Gly residues" evidence="6">
    <location>
        <begin position="36"/>
        <end position="46"/>
    </location>
</feature>
<dbReference type="SMART" id="SM00244">
    <property type="entry name" value="PHB"/>
    <property type="match status" value="1"/>
</dbReference>
<evidence type="ECO:0000259" key="7">
    <source>
        <dbReference type="SMART" id="SM00244"/>
    </source>
</evidence>
<evidence type="ECO:0000256" key="1">
    <source>
        <dbReference type="ARBA" id="ARBA00004167"/>
    </source>
</evidence>
<dbReference type="GO" id="GO:0016020">
    <property type="term" value="C:membrane"/>
    <property type="evidence" value="ECO:0007669"/>
    <property type="project" value="UniProtKB-SubCell"/>
</dbReference>
<gene>
    <name evidence="8" type="ORF">GV829_05840</name>
</gene>
<keyword evidence="8" id="KW-0378">Hydrolase</keyword>
<dbReference type="KEGG" id="slan:GV829_05840"/>
<keyword evidence="9" id="KW-1185">Reference proteome</keyword>
<dbReference type="GO" id="GO:0008233">
    <property type="term" value="F:peptidase activity"/>
    <property type="evidence" value="ECO:0007669"/>
    <property type="project" value="UniProtKB-KW"/>
</dbReference>
<dbReference type="RefSeq" id="WP_169944826.1">
    <property type="nucleotide sequence ID" value="NZ_CP053015.1"/>
</dbReference>
<keyword evidence="4" id="KW-1133">Transmembrane helix</keyword>
<evidence type="ECO:0000256" key="5">
    <source>
        <dbReference type="ARBA" id="ARBA00023136"/>
    </source>
</evidence>
<dbReference type="GO" id="GO:0006508">
    <property type="term" value="P:proteolysis"/>
    <property type="evidence" value="ECO:0007669"/>
    <property type="project" value="UniProtKB-KW"/>
</dbReference>
<evidence type="ECO:0000313" key="9">
    <source>
        <dbReference type="Proteomes" id="UP000503018"/>
    </source>
</evidence>
<proteinExistence type="inferred from homology"/>
<keyword evidence="8" id="KW-0645">Protease</keyword>
<dbReference type="PANTHER" id="PTHR43327:SF2">
    <property type="entry name" value="MODULATOR OF FTSH PROTEASE HFLK"/>
    <property type="match status" value="1"/>
</dbReference>
<keyword evidence="3" id="KW-0812">Transmembrane</keyword>
<accession>A0A6M4ATI4</accession>
<organism evidence="8 9">
    <name type="scientific">Sphingomonas lacunae</name>
    <dbReference type="NCBI Taxonomy" id="2698828"/>
    <lineage>
        <taxon>Bacteria</taxon>
        <taxon>Pseudomonadati</taxon>
        <taxon>Pseudomonadota</taxon>
        <taxon>Alphaproteobacteria</taxon>
        <taxon>Sphingomonadales</taxon>
        <taxon>Sphingomonadaceae</taxon>
        <taxon>Sphingomonas</taxon>
    </lineage>
</organism>
<dbReference type="CDD" id="cd03404">
    <property type="entry name" value="SPFH_HflK"/>
    <property type="match status" value="1"/>
</dbReference>
<name>A0A6M4ATI4_9SPHN</name>